<gene>
    <name evidence="2" type="ORF">ACHAWO_000682</name>
</gene>
<name>A0ABD3NCC4_9STRA</name>
<dbReference type="PANTHER" id="PTHR21301">
    <property type="entry name" value="REVERSE TRANSCRIPTASE"/>
    <property type="match status" value="1"/>
</dbReference>
<comment type="caution">
    <text evidence="2">The sequence shown here is derived from an EMBL/GenBank/DDBJ whole genome shotgun (WGS) entry which is preliminary data.</text>
</comment>
<feature type="compositionally biased region" description="Low complexity" evidence="1">
    <location>
        <begin position="127"/>
        <end position="139"/>
    </location>
</feature>
<evidence type="ECO:0008006" key="4">
    <source>
        <dbReference type="Google" id="ProtNLM"/>
    </source>
</evidence>
<protein>
    <recommendedName>
        <fullName evidence="4">Reverse transcriptase domain-containing protein</fullName>
    </recommendedName>
</protein>
<accession>A0ABD3NCC4</accession>
<dbReference type="AlphaFoldDB" id="A0ABD3NCC4"/>
<proteinExistence type="predicted"/>
<feature type="region of interest" description="Disordered" evidence="1">
    <location>
        <begin position="110"/>
        <end position="146"/>
    </location>
</feature>
<feature type="compositionally biased region" description="Basic and acidic residues" evidence="1">
    <location>
        <begin position="318"/>
        <end position="328"/>
    </location>
</feature>
<feature type="compositionally biased region" description="Polar residues" evidence="1">
    <location>
        <begin position="285"/>
        <end position="294"/>
    </location>
</feature>
<feature type="compositionally biased region" description="Basic and acidic residues" evidence="1">
    <location>
        <begin position="237"/>
        <end position="256"/>
    </location>
</feature>
<organism evidence="2 3">
    <name type="scientific">Cyclotella atomus</name>
    <dbReference type="NCBI Taxonomy" id="382360"/>
    <lineage>
        <taxon>Eukaryota</taxon>
        <taxon>Sar</taxon>
        <taxon>Stramenopiles</taxon>
        <taxon>Ochrophyta</taxon>
        <taxon>Bacillariophyta</taxon>
        <taxon>Coscinodiscophyceae</taxon>
        <taxon>Thalassiosirophycidae</taxon>
        <taxon>Stephanodiscales</taxon>
        <taxon>Stephanodiscaceae</taxon>
        <taxon>Cyclotella</taxon>
    </lineage>
</organism>
<feature type="region of interest" description="Disordered" evidence="1">
    <location>
        <begin position="224"/>
        <end position="328"/>
    </location>
</feature>
<dbReference type="EMBL" id="JALLPJ020001223">
    <property type="protein sequence ID" value="KAL3773704.1"/>
    <property type="molecule type" value="Genomic_DNA"/>
</dbReference>
<evidence type="ECO:0000313" key="2">
    <source>
        <dbReference type="EMBL" id="KAL3773704.1"/>
    </source>
</evidence>
<keyword evidence="3" id="KW-1185">Reference proteome</keyword>
<reference evidence="2 3" key="1">
    <citation type="submission" date="2024-10" db="EMBL/GenBank/DDBJ databases">
        <title>Updated reference genomes for cyclostephanoid diatoms.</title>
        <authorList>
            <person name="Roberts W.R."/>
            <person name="Alverson A.J."/>
        </authorList>
    </citation>
    <scope>NUCLEOTIDE SEQUENCE [LARGE SCALE GENOMIC DNA]</scope>
    <source>
        <strain evidence="2 3">AJA010-31</strain>
    </source>
</reference>
<sequence length="884" mass="98733">MITDGGTVYQKLLSSALPTAKDGNTPAPAPTALPKGTPFVPAAQLLPYLVTAQSQTPAPAKTPAPITFSQNEKELEEMCELAEEVSRKAELEKLRRLECNKIVLIDSIRPKSSLEPPPAPNAKSGSAATTAPTAAPAAADVQADSPPMDASRAISALYKALFALFVDSSAAYITQHTHNITAHKMAKLSNEKPLLEAAQDTARLIAKEAADAVPKSISSIVSDSVEKANKANKRKHQSENDELRSMVHKLQADAVKRKAKRLKVQQQVQSLKSPKENGAKEPGANQKNLQSKAQGPQLPRNQRAKRSRRCRSRRHRRDANESARKEQKAIQQEEKILLEKERGAAALAASSIRKKFGFVPDPSSSSFRNAVRARASSLPGAPILPTPSNLAFHDLTDGQIAPKAAKSLLGLGSKFIVTPRTTTGSLEATSDRDFFIKIIFAGGDEPALADDTHKRSKLYVKSDWNPTECDVPNWACLRLSRFLNRVQRLFRERRAQSNLLPHQEALLKSLHEDPLLLFPETDKGLGPCSVTFDQYVEDCLIHLRNQQCYTRLSEEEAMAEVVLLEDKLEKWLDKHELTIGRMATKYIRKHLGANRKSPFGQFYILYKIHKGQKNGRWPTRPVCSDVTSLTHAVGKWVNEMLTPVQQAQESYFQDSFALKKMLDEMEVPPNALLFTSDATAMYTNIRTEPALEKISEYLRENAKAFNHNKFDTEALIAALHLVFENNLFKLGDTFWKQILGTAMGTPPAPPWATIFFALKEMGLLPKWSTFLHFYKRFIDDVLGVWLVHDPDPEYNKKMWLEFQADMNSWFGLEWVCTDLATSVNFMDLTITIADGHLETTLFEKAQNLYLYIPPHSSPSSRRLHWLDLWSSPSNSTSLLKTVGC</sequence>
<dbReference type="Proteomes" id="UP001530400">
    <property type="component" value="Unassembled WGS sequence"/>
</dbReference>
<evidence type="ECO:0000256" key="1">
    <source>
        <dbReference type="SAM" id="MobiDB-lite"/>
    </source>
</evidence>
<evidence type="ECO:0000313" key="3">
    <source>
        <dbReference type="Proteomes" id="UP001530400"/>
    </source>
</evidence>
<dbReference type="PANTHER" id="PTHR21301:SF10">
    <property type="entry name" value="REVERSE TRANSCRIPTASE DOMAIN-CONTAINING PROTEIN"/>
    <property type="match status" value="1"/>
</dbReference>
<feature type="compositionally biased region" description="Basic residues" evidence="1">
    <location>
        <begin position="302"/>
        <end position="317"/>
    </location>
</feature>